<dbReference type="AlphaFoldDB" id="A0AAE4FRI5"/>
<dbReference type="Proteomes" id="UP001268256">
    <property type="component" value="Unassembled WGS sequence"/>
</dbReference>
<name>A0AAE4FRI5_9CYAN</name>
<comment type="caution">
    <text evidence="3">The sequence shown here is derived from an EMBL/GenBank/DDBJ whole genome shotgun (WGS) entry which is preliminary data.</text>
</comment>
<organism evidence="3 4">
    <name type="scientific">Pseudocalidococcus azoricus BACA0444</name>
    <dbReference type="NCBI Taxonomy" id="2918990"/>
    <lineage>
        <taxon>Bacteria</taxon>
        <taxon>Bacillati</taxon>
        <taxon>Cyanobacteriota</taxon>
        <taxon>Cyanophyceae</taxon>
        <taxon>Acaryochloridales</taxon>
        <taxon>Thermosynechococcaceae</taxon>
        <taxon>Pseudocalidococcus</taxon>
        <taxon>Pseudocalidococcus azoricus</taxon>
    </lineage>
</organism>
<keyword evidence="3" id="KW-0238">DNA-binding</keyword>
<reference evidence="4" key="1">
    <citation type="submission" date="2023-07" db="EMBL/GenBank/DDBJ databases">
        <authorList>
            <person name="Luz R."/>
            <person name="Cordeiro R."/>
            <person name="Fonseca A."/>
            <person name="Goncalves V."/>
        </authorList>
    </citation>
    <scope>NUCLEOTIDE SEQUENCE [LARGE SCALE GENOMIC DNA]</scope>
    <source>
        <strain evidence="4">BACA0444</strain>
    </source>
</reference>
<dbReference type="InterPro" id="IPR025166">
    <property type="entry name" value="Integrase_DNA_bind_dom"/>
</dbReference>
<evidence type="ECO:0000259" key="2">
    <source>
        <dbReference type="Pfam" id="PF13356"/>
    </source>
</evidence>
<evidence type="ECO:0000313" key="3">
    <source>
        <dbReference type="EMBL" id="MDS3859596.1"/>
    </source>
</evidence>
<dbReference type="Gene3D" id="3.30.160.390">
    <property type="entry name" value="Integrase, DNA-binding domain"/>
    <property type="match status" value="1"/>
</dbReference>
<keyword evidence="4" id="KW-1185">Reference proteome</keyword>
<feature type="region of interest" description="Disordered" evidence="1">
    <location>
        <begin position="1"/>
        <end position="25"/>
    </location>
</feature>
<proteinExistence type="predicted"/>
<dbReference type="Pfam" id="PF13356">
    <property type="entry name" value="Arm-DNA-bind_3"/>
    <property type="match status" value="1"/>
</dbReference>
<evidence type="ECO:0000313" key="4">
    <source>
        <dbReference type="Proteomes" id="UP001268256"/>
    </source>
</evidence>
<dbReference type="InterPro" id="IPR038488">
    <property type="entry name" value="Integrase_DNA-bd_sf"/>
</dbReference>
<protein>
    <submittedName>
        <fullName evidence="3">Arm DNA-binding domain-containing protein</fullName>
    </submittedName>
</protein>
<gene>
    <name evidence="3" type="ORF">RIF25_02125</name>
</gene>
<accession>A0AAE4FRI5</accession>
<sequence length="43" mass="5260">MLTELAIRKAKPTEKPQKPFDGSRLFLEVPPKENKRWRLKYRY</sequence>
<evidence type="ECO:0000256" key="1">
    <source>
        <dbReference type="SAM" id="MobiDB-lite"/>
    </source>
</evidence>
<dbReference type="GO" id="GO:0003677">
    <property type="term" value="F:DNA binding"/>
    <property type="evidence" value="ECO:0007669"/>
    <property type="project" value="UniProtKB-KW"/>
</dbReference>
<dbReference type="EMBL" id="JAVMIP010000001">
    <property type="protein sequence ID" value="MDS3859596.1"/>
    <property type="molecule type" value="Genomic_DNA"/>
</dbReference>
<feature type="domain" description="Integrase DNA-binding" evidence="2">
    <location>
        <begin position="2"/>
        <end position="42"/>
    </location>
</feature>